<dbReference type="GO" id="GO:0008324">
    <property type="term" value="F:monoatomic cation transmembrane transporter activity"/>
    <property type="evidence" value="ECO:0007669"/>
    <property type="project" value="InterPro"/>
</dbReference>
<feature type="transmembrane region" description="Helical" evidence="10">
    <location>
        <begin position="1040"/>
        <end position="1057"/>
    </location>
</feature>
<dbReference type="InterPro" id="IPR027463">
    <property type="entry name" value="AcrB_DN_DC_subdom"/>
</dbReference>
<accession>A0A7X8SL13</accession>
<evidence type="ECO:0000256" key="2">
    <source>
        <dbReference type="ARBA" id="ARBA00007613"/>
    </source>
</evidence>
<evidence type="ECO:0000256" key="5">
    <source>
        <dbReference type="ARBA" id="ARBA00022475"/>
    </source>
</evidence>
<feature type="transmembrane region" description="Helical" evidence="10">
    <location>
        <begin position="926"/>
        <end position="948"/>
    </location>
</feature>
<keyword evidence="4" id="KW-0813">Transport</keyword>
<dbReference type="Gene3D" id="3.30.70.1320">
    <property type="entry name" value="Multidrug efflux transporter AcrB pore domain like"/>
    <property type="match status" value="1"/>
</dbReference>
<keyword evidence="9" id="KW-0175">Coiled coil</keyword>
<feature type="transmembrane region" description="Helical" evidence="10">
    <location>
        <begin position="473"/>
        <end position="496"/>
    </location>
</feature>
<comment type="similarity">
    <text evidence="2">Belongs to the outer membrane factor (OMF) (TC 1.B.17) family.</text>
</comment>
<comment type="similarity">
    <text evidence="3">Belongs to the resistance-nodulation-cell division (RND) (TC 2.A.6) family.</text>
</comment>
<evidence type="ECO:0000256" key="7">
    <source>
        <dbReference type="ARBA" id="ARBA00022989"/>
    </source>
</evidence>
<feature type="coiled-coil region" evidence="9">
    <location>
        <begin position="1343"/>
        <end position="1393"/>
    </location>
</feature>
<evidence type="ECO:0000313" key="12">
    <source>
        <dbReference type="Proteomes" id="UP000585050"/>
    </source>
</evidence>
<dbReference type="SUPFAM" id="SSF56954">
    <property type="entry name" value="Outer membrane efflux proteins (OEP)"/>
    <property type="match status" value="1"/>
</dbReference>
<comment type="subcellular location">
    <subcellularLocation>
        <location evidence="1">Cell membrane</location>
        <topology evidence="1">Multi-pass membrane protein</topology>
    </subcellularLocation>
</comment>
<dbReference type="Pfam" id="PF00873">
    <property type="entry name" value="ACR_tran"/>
    <property type="match status" value="1"/>
</dbReference>
<dbReference type="SUPFAM" id="SSF82866">
    <property type="entry name" value="Multidrug efflux transporter AcrB transmembrane domain"/>
    <property type="match status" value="2"/>
</dbReference>
<dbReference type="EMBL" id="JABAIL010000004">
    <property type="protein sequence ID" value="NLR92174.1"/>
    <property type="molecule type" value="Genomic_DNA"/>
</dbReference>
<keyword evidence="12" id="KW-1185">Reference proteome</keyword>
<feature type="transmembrane region" description="Helical" evidence="10">
    <location>
        <begin position="1005"/>
        <end position="1028"/>
    </location>
</feature>
<evidence type="ECO:0000256" key="4">
    <source>
        <dbReference type="ARBA" id="ARBA00022448"/>
    </source>
</evidence>
<evidence type="ECO:0000256" key="3">
    <source>
        <dbReference type="ARBA" id="ARBA00010942"/>
    </source>
</evidence>
<feature type="transmembrane region" description="Helical" evidence="10">
    <location>
        <begin position="977"/>
        <end position="999"/>
    </location>
</feature>
<dbReference type="InterPro" id="IPR001036">
    <property type="entry name" value="Acrflvin-R"/>
</dbReference>
<feature type="transmembrane region" description="Helical" evidence="10">
    <location>
        <begin position="539"/>
        <end position="556"/>
    </location>
</feature>
<dbReference type="PANTHER" id="PTHR32063:SF24">
    <property type="entry name" value="CATION EFFLUX SYSTEM (ACRB_ACRD_ACRF FAMILY)"/>
    <property type="match status" value="1"/>
</dbReference>
<evidence type="ECO:0000256" key="9">
    <source>
        <dbReference type="SAM" id="Coils"/>
    </source>
</evidence>
<organism evidence="11 12">
    <name type="scientific">Flammeovirga agarivorans</name>
    <dbReference type="NCBI Taxonomy" id="2726742"/>
    <lineage>
        <taxon>Bacteria</taxon>
        <taxon>Pseudomonadati</taxon>
        <taxon>Bacteroidota</taxon>
        <taxon>Cytophagia</taxon>
        <taxon>Cytophagales</taxon>
        <taxon>Flammeovirgaceae</taxon>
        <taxon>Flammeovirga</taxon>
    </lineage>
</organism>
<dbReference type="InterPro" id="IPR003423">
    <property type="entry name" value="OMP_efflux"/>
</dbReference>
<dbReference type="Gene3D" id="3.30.2090.10">
    <property type="entry name" value="Multidrug efflux transporter AcrB TolC docking domain, DN and DC subdomains"/>
    <property type="match status" value="2"/>
</dbReference>
<dbReference type="NCBIfam" id="TIGR00914">
    <property type="entry name" value="2A0601"/>
    <property type="match status" value="1"/>
</dbReference>
<keyword evidence="8 10" id="KW-0472">Membrane</keyword>
<dbReference type="PRINTS" id="PR00702">
    <property type="entry name" value="ACRIFLAVINRP"/>
</dbReference>
<proteinExistence type="inferred from homology"/>
<keyword evidence="5" id="KW-1003">Cell membrane</keyword>
<feature type="transmembrane region" description="Helical" evidence="10">
    <location>
        <begin position="367"/>
        <end position="387"/>
    </location>
</feature>
<dbReference type="GO" id="GO:0042910">
    <property type="term" value="F:xenobiotic transmembrane transporter activity"/>
    <property type="evidence" value="ECO:0007669"/>
    <property type="project" value="TreeGrafter"/>
</dbReference>
<evidence type="ECO:0000256" key="8">
    <source>
        <dbReference type="ARBA" id="ARBA00023136"/>
    </source>
</evidence>
<gene>
    <name evidence="11" type="ORF">HGP29_13185</name>
</gene>
<dbReference type="SUPFAM" id="SSF82714">
    <property type="entry name" value="Multidrug efflux transporter AcrB TolC docking domain, DN and DC subdomains"/>
    <property type="match status" value="2"/>
</dbReference>
<dbReference type="Pfam" id="PF02321">
    <property type="entry name" value="OEP"/>
    <property type="match status" value="1"/>
</dbReference>
<dbReference type="SUPFAM" id="SSF82693">
    <property type="entry name" value="Multidrug efflux transporter AcrB pore domain, PN1, PN2, PC1 and PC2 subdomains"/>
    <property type="match status" value="3"/>
</dbReference>
<feature type="transmembrane region" description="Helical" evidence="10">
    <location>
        <begin position="901"/>
        <end position="920"/>
    </location>
</feature>
<dbReference type="GO" id="GO:0005886">
    <property type="term" value="C:plasma membrane"/>
    <property type="evidence" value="ECO:0007669"/>
    <property type="project" value="UniProtKB-SubCell"/>
</dbReference>
<comment type="caution">
    <text evidence="11">The sequence shown here is derived from an EMBL/GenBank/DDBJ whole genome shotgun (WGS) entry which is preliminary data.</text>
</comment>
<dbReference type="InterPro" id="IPR004763">
    <property type="entry name" value="CusA-like"/>
</dbReference>
<protein>
    <submittedName>
        <fullName evidence="11">CusA/CzcA family heavy metal efflux RND transporter</fullName>
    </submittedName>
</protein>
<feature type="transmembrane region" description="Helical" evidence="10">
    <location>
        <begin position="393"/>
        <end position="419"/>
    </location>
</feature>
<reference evidence="11 12" key="1">
    <citation type="submission" date="2020-04" db="EMBL/GenBank/DDBJ databases">
        <title>Flammeovirga sp. SR4, a novel species isolated from seawater.</title>
        <authorList>
            <person name="Wang X."/>
        </authorList>
    </citation>
    <scope>NUCLEOTIDE SEQUENCE [LARGE SCALE GENOMIC DNA]</scope>
    <source>
        <strain evidence="11 12">SR4</strain>
    </source>
</reference>
<dbReference type="Gene3D" id="3.30.70.1440">
    <property type="entry name" value="Multidrug efflux transporter AcrB pore domain"/>
    <property type="match status" value="1"/>
</dbReference>
<dbReference type="RefSeq" id="WP_168882894.1">
    <property type="nucleotide sequence ID" value="NZ_JABAIL010000004.1"/>
</dbReference>
<feature type="transmembrane region" description="Helical" evidence="10">
    <location>
        <begin position="875"/>
        <end position="894"/>
    </location>
</feature>
<dbReference type="PANTHER" id="PTHR32063">
    <property type="match status" value="1"/>
</dbReference>
<dbReference type="Proteomes" id="UP000585050">
    <property type="component" value="Unassembled WGS sequence"/>
</dbReference>
<evidence type="ECO:0000256" key="10">
    <source>
        <dbReference type="SAM" id="Phobius"/>
    </source>
</evidence>
<feature type="transmembrane region" description="Helical" evidence="10">
    <location>
        <begin position="449"/>
        <end position="467"/>
    </location>
</feature>
<feature type="transmembrane region" description="Helical" evidence="10">
    <location>
        <begin position="341"/>
        <end position="360"/>
    </location>
</feature>
<dbReference type="Gene3D" id="1.20.1600.10">
    <property type="entry name" value="Outer membrane efflux proteins (OEP)"/>
    <property type="match status" value="1"/>
</dbReference>
<sequence>MINKIISFSIKNKLLIGIFILFWLVGGIWSLSKVPVDAVPDITNNQVQVITQAPSLGTEEVEQFITYPVELALSNLPDVVEIRSVSRSGLSLVTIVFKDQMGTFLPRQLVAEKLPEIKENIPAGFAEPFIGPITTGLGEIYQYTLEVDEAFKDKYSLSELRSVQDWIIKRQMAMVPGVVEVNAFGGYIKQYEVAVKPDVLRSMDITLSEVFEALEKNNQNSGAAYIVKNHKANFIRGEGLARSLSDIENIVVAHQGGLPIKIRDIGKVQYGHAVRYGALTKEGEGEAVGGMILMLKGANSKEVIHAVQERVELIQKSLPEGISIKEFLARNKLIDKTTSTVSQNLVEGALIVIFVLVLLLGNWRGGLVVASTIPLSLLFAFMMMYQFDVWANLMSLGAIDFGIIVDGAVIIVEATVFAMHSKIKGAIQLTQDEKDQATYQSSSKMMNSAFFGQLIILIVFAPILTLEGVEGKMFIPMALTFMFAMIGVMILCLTYVPMVSSLFINVHQGSSVGFGDKLIRGIENFYEPILLVSLKRGKVILLSSFVVLVGSIYIFTTMGGEFMTQLDEGDIAYHVMMKPGSSLEETIEATTKVEKIMKDNFPEVEQVMSRIGVADVPTDPMPFDLADCLVILKPKSEWTSASSKEELIEKFKEKLSILPGVNYEFTQPIEMRFNELISGVREDIAVKLFGEDLDILANKAQEISKLVSKVEGIGDMRVEATAGLPQISIQYNREKVAQYGLNISDLNTLVQTAFAGKSAGLIFEGEKRFDLVVRFDKTERDNIDQLREILVPLRDGSQVPLYLVADIDYELGPMQISRDNTQRRTYVGINVRGRDIQSVVEDIKQILDEELELPPGYFIRYGGQFENLERANRKLQIVVPVALLSIFFLLFLALRSWRQTIMINMAIPFATIGGILALYFRGLPFSISAGVGFVVLFGVAVLNGLVLIEGWNELKENGVDDLDERIRLGTKRRIRPILLTALTDILGFLPMAISASAGAEVQRPLATVVIGGMITSTLLTLIVLPIMYKMIESRRVIVKPNAKLVSVAFIGFCMLLLPKHVKAQTGVIETLDQAIAIGLQQNGSVKIAETDVQLTEEQKRQAIDINKTKVTAEYGQYNSYRNDLGISISQNFDFPTVYSKQKKLAEENISGSNIKLQMTQNQVVSEIRSAWYQLSYLVERQKLMYFQDSLYQEFLRASTIRYETEAANYLEKASAETQVMQIENEIYLLEADILIQENTLRVLLQDTLGYVFKPAPLNKRGAETVLDQEKVNSNPLLQFAQQQIEIANAEQKVASAEMLPDIQLGYFNNSMDGSVLSDGSFASSSDRFQGFSVGLGVPLFFGSQKAKVNAAKLQRQIAQISADQQQIRLEGQYKRLIQQLNQLNGSLEYYENKALPQVDRIIDNAQKSFENGAINYVEYFQNVNQSLEIKYAYLNTLNNYNMITIQLEYLINE</sequence>
<evidence type="ECO:0000256" key="6">
    <source>
        <dbReference type="ARBA" id="ARBA00022692"/>
    </source>
</evidence>
<evidence type="ECO:0000313" key="11">
    <source>
        <dbReference type="EMBL" id="NLR92174.1"/>
    </source>
</evidence>
<evidence type="ECO:0000256" key="1">
    <source>
        <dbReference type="ARBA" id="ARBA00004651"/>
    </source>
</evidence>
<dbReference type="GO" id="GO:0015562">
    <property type="term" value="F:efflux transmembrane transporter activity"/>
    <property type="evidence" value="ECO:0007669"/>
    <property type="project" value="InterPro"/>
</dbReference>
<dbReference type="Gene3D" id="1.20.1640.10">
    <property type="entry name" value="Multidrug efflux transporter AcrB transmembrane domain"/>
    <property type="match status" value="2"/>
</dbReference>
<keyword evidence="7 10" id="KW-1133">Transmembrane helix</keyword>
<name>A0A7X8SL13_9BACT</name>
<dbReference type="Gene3D" id="3.30.70.1430">
    <property type="entry name" value="Multidrug efflux transporter AcrB pore domain"/>
    <property type="match status" value="2"/>
</dbReference>
<keyword evidence="6 10" id="KW-0812">Transmembrane</keyword>